<dbReference type="Gene3D" id="3.30.1120.10">
    <property type="match status" value="1"/>
</dbReference>
<dbReference type="EMBL" id="NIVS01000046">
    <property type="protein sequence ID" value="OWQ50897.1"/>
    <property type="molecule type" value="Genomic_DNA"/>
</dbReference>
<dbReference type="OrthoDB" id="974590at2"/>
<reference evidence="3 4" key="1">
    <citation type="submission" date="2017-06" db="EMBL/GenBank/DDBJ databases">
        <authorList>
            <person name="Kim H.J."/>
            <person name="Triplett B.A."/>
        </authorList>
    </citation>
    <scope>NUCLEOTIDE SEQUENCE [LARGE SCALE GENOMIC DNA]</scope>
    <source>
        <strain evidence="3 4">13146</strain>
    </source>
</reference>
<protein>
    <submittedName>
        <fullName evidence="3">Arylsulfatase</fullName>
    </submittedName>
</protein>
<organism evidence="3 4">
    <name type="scientific">Stenotrophomonas maltophilia</name>
    <name type="common">Pseudomonas maltophilia</name>
    <name type="synonym">Xanthomonas maltophilia</name>
    <dbReference type="NCBI Taxonomy" id="40324"/>
    <lineage>
        <taxon>Bacteria</taxon>
        <taxon>Pseudomonadati</taxon>
        <taxon>Pseudomonadota</taxon>
        <taxon>Gammaproteobacteria</taxon>
        <taxon>Lysobacterales</taxon>
        <taxon>Lysobacteraceae</taxon>
        <taxon>Stenotrophomonas</taxon>
        <taxon>Stenotrophomonas maltophilia group</taxon>
    </lineage>
</organism>
<dbReference type="InterPro" id="IPR050738">
    <property type="entry name" value="Sulfatase"/>
</dbReference>
<dbReference type="AlphaFoldDB" id="A0A246HJ71"/>
<comment type="caution">
    <text evidence="3">The sequence shown here is derived from an EMBL/GenBank/DDBJ whole genome shotgun (WGS) entry which is preliminary data.</text>
</comment>
<dbReference type="CDD" id="cd16025">
    <property type="entry name" value="PAS_like"/>
    <property type="match status" value="1"/>
</dbReference>
<evidence type="ECO:0000313" key="3">
    <source>
        <dbReference type="EMBL" id="OWQ50897.1"/>
    </source>
</evidence>
<evidence type="ECO:0000313" key="4">
    <source>
        <dbReference type="Proteomes" id="UP000198157"/>
    </source>
</evidence>
<accession>A0A246HJ71</accession>
<dbReference type="InterPro" id="IPR017850">
    <property type="entry name" value="Alkaline_phosphatase_core_sf"/>
</dbReference>
<comment type="similarity">
    <text evidence="1">Belongs to the sulfatase family.</text>
</comment>
<dbReference type="Pfam" id="PF00884">
    <property type="entry name" value="Sulfatase"/>
    <property type="match status" value="1"/>
</dbReference>
<gene>
    <name evidence="3" type="ORF">CEE60_16095</name>
</gene>
<evidence type="ECO:0000256" key="1">
    <source>
        <dbReference type="ARBA" id="ARBA00008779"/>
    </source>
</evidence>
<proteinExistence type="inferred from homology"/>
<sequence>MSQELPGSILPIPDQAYQGPLSFDAKKLGVKLPPITAKRPPDGAPNVLLIMFDDVGFGAASAFGGPVHTPTADRLANSGLRYTRFHTTALCSPTRAALLSGRNHHAVAMGHITETATPAPGYRSTRPNSVTPLPEILRQNGYNTAQFGKCHEVPVWESGPTGPFDHWPAFSGFERFYGFIGGETNQWTPALVDGVSAIEAPLDPDYHLMPDLADKAIDYVRLQKSLTPDKPFFVYFAPGATHAPHHVPKDWIAKYKGKFDQGWDAMRTATFARQRELGVIPADAVLTPRPEGIPAWEDMPAELKPILAHQMEVYAAFLEYADHHTGRVIDALEELGVLDDTLVYFIIGDNGASAEGGINGAFMLTTASNGGAEYETAAFWQQHLDEVGGPTAYNHYAVGWAHALCTPYQWTKQVASHYGGTRNGTIVHWPARISGSGELRSQWHHVIDVAPTILDLAGLAQPHTVNGVTQVPMHGVSMAYTFNDAGAEERHLTQYFEIMGNRGIYHDGWTAQTKHRTPWDVVAKGVDFSQDVWELYDTTKDWTQADNLAAAQPDKLAELQQLFLIEAVRHNVLPIDDRAAERMNPELAGRPTLTTGDTLRLYPGMTRLGENVAINVKNRSYAVTAEIEAPPSGTLNGVIVAQGGRTGGWSFFAENGKLGYHYNHCGLLRKTVLSETDIGTGRHQVRVEFAYAGGGIGRGGTVTLYIDGKASGTGEVERTHPLYYSFDEGLDVGIDTGMPVYEGYVTERGRFNGIIHWAEIQLDQDDHSHMIDPEAHLEAVMRHQ</sequence>
<dbReference type="InterPro" id="IPR000917">
    <property type="entry name" value="Sulfatase_N"/>
</dbReference>
<dbReference type="PANTHER" id="PTHR42693:SF43">
    <property type="entry name" value="BLL2667 PROTEIN"/>
    <property type="match status" value="1"/>
</dbReference>
<evidence type="ECO:0000259" key="2">
    <source>
        <dbReference type="Pfam" id="PF00884"/>
    </source>
</evidence>
<dbReference type="SUPFAM" id="SSF53649">
    <property type="entry name" value="Alkaline phosphatase-like"/>
    <property type="match status" value="1"/>
</dbReference>
<dbReference type="PANTHER" id="PTHR42693">
    <property type="entry name" value="ARYLSULFATASE FAMILY MEMBER"/>
    <property type="match status" value="1"/>
</dbReference>
<dbReference type="Gene3D" id="3.40.720.10">
    <property type="entry name" value="Alkaline Phosphatase, subunit A"/>
    <property type="match status" value="1"/>
</dbReference>
<dbReference type="Proteomes" id="UP000198157">
    <property type="component" value="Unassembled WGS sequence"/>
</dbReference>
<feature type="domain" description="Sulfatase N-terminal" evidence="2">
    <location>
        <begin position="45"/>
        <end position="458"/>
    </location>
</feature>
<name>A0A246HJ71_STEMA</name>